<gene>
    <name evidence="2" type="ORF">QF092_18060</name>
</gene>
<evidence type="ECO:0000313" key="3">
    <source>
        <dbReference type="Proteomes" id="UP001230978"/>
    </source>
</evidence>
<organism evidence="2 3">
    <name type="scientific">Fuscovulum ytuae</name>
    <dbReference type="NCBI Taxonomy" id="3042299"/>
    <lineage>
        <taxon>Bacteria</taxon>
        <taxon>Pseudomonadati</taxon>
        <taxon>Pseudomonadota</taxon>
        <taxon>Alphaproteobacteria</taxon>
        <taxon>Rhodobacterales</taxon>
        <taxon>Paracoccaceae</taxon>
        <taxon>Fuscovulum</taxon>
    </lineage>
</organism>
<proteinExistence type="predicted"/>
<accession>A0ABY8Q656</accession>
<reference evidence="2 3" key="1">
    <citation type="submission" date="2023-04" db="EMBL/GenBank/DDBJ databases">
        <title>YMD61, complete Genome.</title>
        <authorList>
            <person name="Zhang J."/>
        </authorList>
    </citation>
    <scope>NUCLEOTIDE SEQUENCE [LARGE SCALE GENOMIC DNA]</scope>
    <source>
        <strain evidence="2 3">YMD61</strain>
    </source>
</reference>
<dbReference type="InterPro" id="IPR009506">
    <property type="entry name" value="YjiS-like"/>
</dbReference>
<evidence type="ECO:0000313" key="2">
    <source>
        <dbReference type="EMBL" id="WGV16128.1"/>
    </source>
</evidence>
<sequence length="119" mass="13348">MLARIRALIDRWQQLKTVDALTDRDLADLGMTRRQVEDFIRMPPDVPDRVARMAAIFGLSEAEVKANHAEYLEILGTCAHCRERGTCSLILARWEIARPAEATFCPNAGTYSNHNHAAA</sequence>
<dbReference type="Proteomes" id="UP001230978">
    <property type="component" value="Chromosome"/>
</dbReference>
<keyword evidence="3" id="KW-1185">Reference proteome</keyword>
<dbReference type="RefSeq" id="WP_281466166.1">
    <property type="nucleotide sequence ID" value="NZ_CP124535.1"/>
</dbReference>
<dbReference type="EMBL" id="CP124535">
    <property type="protein sequence ID" value="WGV16128.1"/>
    <property type="molecule type" value="Genomic_DNA"/>
</dbReference>
<evidence type="ECO:0000259" key="1">
    <source>
        <dbReference type="Pfam" id="PF06568"/>
    </source>
</evidence>
<feature type="domain" description="YjiS-like" evidence="1">
    <location>
        <begin position="2"/>
        <end position="36"/>
    </location>
</feature>
<dbReference type="Pfam" id="PF06568">
    <property type="entry name" value="YjiS-like"/>
    <property type="match status" value="1"/>
</dbReference>
<name>A0ABY8Q656_9RHOB</name>
<protein>
    <submittedName>
        <fullName evidence="2">DUF1127 domain-containing protein</fullName>
    </submittedName>
</protein>